<sequence>MHADGNLAGADEGPRFVDVLAVPV</sequence>
<dbReference type="EMBL" id="CP053892">
    <property type="protein sequence ID" value="QKG18712.1"/>
    <property type="molecule type" value="Genomic_DNA"/>
</dbReference>
<name>A0A7D3VTM4_ACTVE</name>
<protein>
    <submittedName>
        <fullName evidence="1">Uncharacterized protein</fullName>
    </submittedName>
</protein>
<evidence type="ECO:0000313" key="2">
    <source>
        <dbReference type="Proteomes" id="UP000501240"/>
    </source>
</evidence>
<dbReference type="Proteomes" id="UP000501240">
    <property type="component" value="Chromosome"/>
</dbReference>
<evidence type="ECO:0000313" key="1">
    <source>
        <dbReference type="EMBL" id="QKG18712.1"/>
    </source>
</evidence>
<organism evidence="1 2">
    <name type="scientific">Actinomadura verrucosospora</name>
    <dbReference type="NCBI Taxonomy" id="46165"/>
    <lineage>
        <taxon>Bacteria</taxon>
        <taxon>Bacillati</taxon>
        <taxon>Actinomycetota</taxon>
        <taxon>Actinomycetes</taxon>
        <taxon>Streptosporangiales</taxon>
        <taxon>Thermomonosporaceae</taxon>
        <taxon>Actinomadura</taxon>
    </lineage>
</organism>
<dbReference type="AlphaFoldDB" id="A0A7D3VTM4"/>
<proteinExistence type="predicted"/>
<accession>A0A7D3VTM4</accession>
<gene>
    <name evidence="1" type="ORF">ACTIVE_0346</name>
</gene>
<keyword evidence="2" id="KW-1185">Reference proteome</keyword>
<reference evidence="1 2" key="1">
    <citation type="submission" date="2020-05" db="EMBL/GenBank/DDBJ databases">
        <title>Actinomadura verrucosospora NRRL-B18236 (PFL_A860) Genome sequencing and assembly.</title>
        <authorList>
            <person name="Samborskyy M."/>
        </authorList>
    </citation>
    <scope>NUCLEOTIDE SEQUENCE [LARGE SCALE GENOMIC DNA]</scope>
    <source>
        <strain evidence="1 2">NRRL:B18236</strain>
    </source>
</reference>